<evidence type="ECO:0000313" key="2">
    <source>
        <dbReference type="Proteomes" id="UP000467193"/>
    </source>
</evidence>
<name>A0A7I7QZC3_9MYCO</name>
<accession>A0A7I7QZC3</accession>
<dbReference type="Pfam" id="PF13671">
    <property type="entry name" value="AAA_33"/>
    <property type="match status" value="1"/>
</dbReference>
<dbReference type="SUPFAM" id="SSF52540">
    <property type="entry name" value="P-loop containing nucleoside triphosphate hydrolases"/>
    <property type="match status" value="1"/>
</dbReference>
<dbReference type="KEGG" id="msei:MSEDJ_57310"/>
<protein>
    <submittedName>
        <fullName evidence="1">Tunicamycin resistance protein</fullName>
    </submittedName>
</protein>
<dbReference type="AlphaFoldDB" id="A0A7I7QZC3"/>
<gene>
    <name evidence="1" type="primary">tmrB</name>
    <name evidence="1" type="ORF">MSEDJ_57310</name>
</gene>
<evidence type="ECO:0000313" key="1">
    <source>
        <dbReference type="EMBL" id="BBY31635.1"/>
    </source>
</evidence>
<dbReference type="EMBL" id="AP022588">
    <property type="protein sequence ID" value="BBY31635.1"/>
    <property type="molecule type" value="Genomic_DNA"/>
</dbReference>
<dbReference type="Gene3D" id="3.40.50.300">
    <property type="entry name" value="P-loop containing nucleotide triphosphate hydrolases"/>
    <property type="match status" value="1"/>
</dbReference>
<sequence length="231" mass="25573">MPLRFRFTLGETRRSTETHRRAFYSRVVLMWINGAFGSGKTQTAFELHRRIAGSHVADPELIGFAIQKTLPAAARGDFQDRPQWRAAVVATLIDAVRANPDGPVLVPMTLVEAAYFDEVMGGLAAAGVDVRHFALIASPETLRRRLQTRSGYWVGRAVGREETWGIAQITRCVTALATDRFAEHVDTDDRAIDDVVEDVAARAGVPLTAPKLGPVRYQFRRAAVGIRHVRL</sequence>
<reference evidence="1 2" key="1">
    <citation type="journal article" date="2019" name="Emerg. Microbes Infect.">
        <title>Comprehensive subspecies identification of 175 nontuberculous mycobacteria species based on 7547 genomic profiles.</title>
        <authorList>
            <person name="Matsumoto Y."/>
            <person name="Kinjo T."/>
            <person name="Motooka D."/>
            <person name="Nabeya D."/>
            <person name="Jung N."/>
            <person name="Uechi K."/>
            <person name="Horii T."/>
            <person name="Iida T."/>
            <person name="Fujita J."/>
            <person name="Nakamura S."/>
        </authorList>
    </citation>
    <scope>NUCLEOTIDE SEQUENCE [LARGE SCALE GENOMIC DNA]</scope>
    <source>
        <strain evidence="1 2">JCM 17899</strain>
    </source>
</reference>
<dbReference type="Proteomes" id="UP000467193">
    <property type="component" value="Chromosome"/>
</dbReference>
<dbReference type="InterPro" id="IPR027417">
    <property type="entry name" value="P-loop_NTPase"/>
</dbReference>
<organism evidence="1 2">
    <name type="scientific">Mycolicibacterium sediminis</name>
    <dbReference type="NCBI Taxonomy" id="1286180"/>
    <lineage>
        <taxon>Bacteria</taxon>
        <taxon>Bacillati</taxon>
        <taxon>Actinomycetota</taxon>
        <taxon>Actinomycetes</taxon>
        <taxon>Mycobacteriales</taxon>
        <taxon>Mycobacteriaceae</taxon>
        <taxon>Mycolicibacterium</taxon>
    </lineage>
</organism>
<keyword evidence="2" id="KW-1185">Reference proteome</keyword>
<proteinExistence type="predicted"/>